<organism evidence="2 3">
    <name type="scientific">Equine adenovirus A serotype 1</name>
    <name type="common">EAdV-1</name>
    <name type="synonym">Equine adenovirus 1</name>
    <dbReference type="NCBI Taxonomy" id="46916"/>
    <lineage>
        <taxon>Viruses</taxon>
        <taxon>Varidnaviria</taxon>
        <taxon>Bamfordvirae</taxon>
        <taxon>Preplasmiviricota</taxon>
        <taxon>Polisuviricotina</taxon>
        <taxon>Pharingeaviricetes</taxon>
        <taxon>Rowavirales</taxon>
        <taxon>Adenoviridae</taxon>
        <taxon>Mastadenovirus</taxon>
        <taxon>Mastadenovirus equi</taxon>
        <taxon>Equine mastadenovirus A</taxon>
    </lineage>
</organism>
<name>A0A1B0XB90_ADEE1</name>
<feature type="region of interest" description="Disordered" evidence="1">
    <location>
        <begin position="109"/>
        <end position="154"/>
    </location>
</feature>
<gene>
    <name evidence="2" type="primary">E1A</name>
</gene>
<protein>
    <submittedName>
        <fullName evidence="2">E1A 25 kDa</fullName>
    </submittedName>
</protein>
<evidence type="ECO:0000313" key="3">
    <source>
        <dbReference type="Proteomes" id="UP000138550"/>
    </source>
</evidence>
<feature type="compositionally biased region" description="Low complexity" evidence="1">
    <location>
        <begin position="126"/>
        <end position="146"/>
    </location>
</feature>
<reference evidence="2 3" key="1">
    <citation type="submission" date="2015-11" db="EMBL/GenBank/DDBJ databases">
        <title>Next-gen sequencing and molecular characterization of equine adenovirus serotype 1 isolated from healthy equines in India.</title>
        <authorList>
            <person name="Appaiahgari M.B."/>
            <person name="Gulati B.R."/>
            <person name="Singh A."/>
            <person name="Kathaperumal K."/>
            <person name="Vrati S."/>
        </authorList>
    </citation>
    <scope>NUCLEOTIDE SEQUENCE [LARGE SCALE GENOMIC DNA]</scope>
    <source>
        <strain evidence="2">H9NS</strain>
    </source>
</reference>
<organismHost>
    <name type="scientific">Equus caballus</name>
    <name type="common">Horse</name>
    <dbReference type="NCBI Taxonomy" id="9796"/>
</organismHost>
<accession>A0A1B0XB90</accession>
<evidence type="ECO:0000256" key="1">
    <source>
        <dbReference type="SAM" id="MobiDB-lite"/>
    </source>
</evidence>
<evidence type="ECO:0000313" key="2">
    <source>
        <dbReference type="EMBL" id="ANG08543.1"/>
    </source>
</evidence>
<proteinExistence type="predicted"/>
<sequence length="227" mass="24620">MRKLRFLVVTLYICDFRPVKRPLLSVERVEFSPSARSAAMKLRTMPLCCSLEAFVVGLMDEWQPEGLEMGYSESENESEPASLHDLFDIQEEVLYSELENMESELQLTLDTPPVSPVSGGEETEEASAPPETGSAGAAAAAAPLAESDSDSEGMSEGMLRCLEEMPTFDEDDEVGGGGDFETWQTTVPPGSVSGCLRCAWYQSRGEASMCGLCFLKALGGEWDTVCG</sequence>
<dbReference type="Proteomes" id="UP000138550">
    <property type="component" value="Segment"/>
</dbReference>
<dbReference type="EMBL" id="KU133477">
    <property type="protein sequence ID" value="ANG08543.1"/>
    <property type="molecule type" value="Genomic_DNA"/>
</dbReference>